<dbReference type="EMBL" id="CP003811">
    <property type="protein sequence ID" value="AIQ89589.1"/>
    <property type="molecule type" value="Genomic_DNA"/>
</dbReference>
<dbReference type="KEGG" id="mor:MOC_1834"/>
<dbReference type="HOGENOM" id="CLU_3063346_0_0_5"/>
<evidence type="ECO:0000313" key="1">
    <source>
        <dbReference type="EMBL" id="AIQ89589.1"/>
    </source>
</evidence>
<accession>A0A089Q4U7</accession>
<proteinExistence type="predicted"/>
<dbReference type="STRING" id="693986.MOC_1834"/>
<sequence length="53" mass="6040">MLQGDPRGQAHNPDRIFDDRDRKVAVRANPRVAAFDQILGFFECSIDRRLTGP</sequence>
<evidence type="ECO:0000313" key="2">
    <source>
        <dbReference type="Proteomes" id="UP000029492"/>
    </source>
</evidence>
<keyword evidence="2" id="KW-1185">Reference proteome</keyword>
<dbReference type="AlphaFoldDB" id="A0A089Q4U7"/>
<organism evidence="1 2">
    <name type="scientific">Methylobacterium oryzae CBMB20</name>
    <dbReference type="NCBI Taxonomy" id="693986"/>
    <lineage>
        <taxon>Bacteria</taxon>
        <taxon>Pseudomonadati</taxon>
        <taxon>Pseudomonadota</taxon>
        <taxon>Alphaproteobacteria</taxon>
        <taxon>Hyphomicrobiales</taxon>
        <taxon>Methylobacteriaceae</taxon>
        <taxon>Methylobacterium</taxon>
    </lineage>
</organism>
<protein>
    <submittedName>
        <fullName evidence="1">Protein of unassigned function</fullName>
    </submittedName>
</protein>
<gene>
    <name evidence="1" type="ORF">MOC_1834</name>
</gene>
<name>A0A089Q4U7_9HYPH</name>
<reference evidence="1 2" key="1">
    <citation type="journal article" date="2014" name="PLoS ONE">
        <title>Genome Information of Methylobacterium oryzae, a Plant-Probiotic Methylotroph in the Phyllosphere.</title>
        <authorList>
            <person name="Kwak M.J."/>
            <person name="Jeong H."/>
            <person name="Madhaiyan M."/>
            <person name="Lee Y."/>
            <person name="Sa T.M."/>
            <person name="Oh T.K."/>
            <person name="Kim J.F."/>
        </authorList>
    </citation>
    <scope>NUCLEOTIDE SEQUENCE [LARGE SCALE GENOMIC DNA]</scope>
    <source>
        <strain evidence="1 2">CBMB20</strain>
    </source>
</reference>
<dbReference type="Proteomes" id="UP000029492">
    <property type="component" value="Chromosome"/>
</dbReference>